<evidence type="ECO:0000313" key="2">
    <source>
        <dbReference type="EMBL" id="MCS3710808.1"/>
    </source>
</evidence>
<evidence type="ECO:0000313" key="4">
    <source>
        <dbReference type="Proteomes" id="UP001155057"/>
    </source>
</evidence>
<name>A0A840ENH4_9BACT</name>
<feature type="region of interest" description="Disordered" evidence="1">
    <location>
        <begin position="1"/>
        <end position="51"/>
    </location>
</feature>
<dbReference type="Proteomes" id="UP001155057">
    <property type="component" value="Unassembled WGS sequence"/>
</dbReference>
<dbReference type="GeneID" id="83729628"/>
<evidence type="ECO:0000313" key="3">
    <source>
        <dbReference type="EMBL" id="MCS3950247.1"/>
    </source>
</evidence>
<gene>
    <name evidence="2" type="ORF">GGP61_002428</name>
    <name evidence="3" type="ORF">GGP83_000173</name>
</gene>
<keyword evidence="2" id="KW-0966">Cell projection</keyword>
<dbReference type="AlphaFoldDB" id="A0A840ENH4"/>
<dbReference type="Proteomes" id="UP001155010">
    <property type="component" value="Unassembled WGS sequence"/>
</dbReference>
<dbReference type="EMBL" id="JANUAE010000008">
    <property type="protein sequence ID" value="MCS3710808.1"/>
    <property type="molecule type" value="Genomic_DNA"/>
</dbReference>
<organism evidence="2 4">
    <name type="scientific">Salinibacter ruber</name>
    <dbReference type="NCBI Taxonomy" id="146919"/>
    <lineage>
        <taxon>Bacteria</taxon>
        <taxon>Pseudomonadati</taxon>
        <taxon>Rhodothermota</taxon>
        <taxon>Rhodothermia</taxon>
        <taxon>Rhodothermales</taxon>
        <taxon>Salinibacteraceae</taxon>
        <taxon>Salinibacter</taxon>
    </lineage>
</organism>
<accession>A0A840ENH4</accession>
<keyword evidence="2" id="KW-0969">Cilium</keyword>
<dbReference type="InterPro" id="IPR013367">
    <property type="entry name" value="Flagellar_put"/>
</dbReference>
<dbReference type="RefSeq" id="WP_011405320.1">
    <property type="nucleotide sequence ID" value="NZ_CALTRY010000028.1"/>
</dbReference>
<dbReference type="NCBIfam" id="TIGR02530">
    <property type="entry name" value="flg_new"/>
    <property type="match status" value="1"/>
</dbReference>
<sequence length="133" mass="14558">MTVHQRNGRVPPDALRQTPKQDPAAPDGPPEDTGESSFADHLEAAQDQTDGIDLSGHAKQRIAQRNISLDTPQRQELADAMDQLDDKGAQDAAVLREDAAFVVNVPSRTVVTALDQTEMKQRVFTQIDSAMRL</sequence>
<keyword evidence="2" id="KW-0282">Flagellum</keyword>
<proteinExistence type="predicted"/>
<evidence type="ECO:0000256" key="1">
    <source>
        <dbReference type="SAM" id="MobiDB-lite"/>
    </source>
</evidence>
<reference evidence="2" key="1">
    <citation type="submission" date="2022-08" db="EMBL/GenBank/DDBJ databases">
        <title>Genomic Encyclopedia of Type Strains, Phase V (KMG-V): Genome sequencing to study the core and pangenomes of soil and plant-associated prokaryotes.</title>
        <authorList>
            <person name="Whitman W."/>
        </authorList>
    </citation>
    <scope>NUCLEOTIDE SEQUENCE</scope>
    <source>
        <strain evidence="3">SP2017</strain>
        <strain evidence="2">SP3049</strain>
    </source>
</reference>
<protein>
    <submittedName>
        <fullName evidence="2">Flagellar operon protein</fullName>
    </submittedName>
</protein>
<dbReference type="Pfam" id="PF12611">
    <property type="entry name" value="Flagellar_put"/>
    <property type="match status" value="1"/>
</dbReference>
<dbReference type="EMBL" id="JANUBB010000001">
    <property type="protein sequence ID" value="MCS3950247.1"/>
    <property type="molecule type" value="Genomic_DNA"/>
</dbReference>
<dbReference type="OMA" id="YIVNIKN"/>
<comment type="caution">
    <text evidence="2">The sequence shown here is derived from an EMBL/GenBank/DDBJ whole genome shotgun (WGS) entry which is preliminary data.</text>
</comment>